<gene>
    <name evidence="3" type="ORF">MJAP1_001875</name>
</gene>
<sequence>MADASAHAGRADVGPSGREPDGVDAHGSASPTAAAHGANGACKAPPLAASRTRQPPARGILRAPPPGSSSALWLGKELVYNLNSRLAQQNLPSLPVKVPNTGAVSMLTGVFRRWGSAAGAAAEAPHEAPPADAPAPAHAGRRRHVHFRVEDLAHTYPIATADAPGAERATRDRIEEEYEMRMNRLLGRAWTPGELQGLYRMCCRAREQAPCGPILRALDQAASWPRGQHTLDFTSVDLRAHAQPLADMLGAPMALQRLVLEDCHLTDAGAAAILDALLTASSVRSLSLAGNVHVRAQGWDALGDLVAQGTLEHLDVSENSLAKSAVRALLGGGAHKLQTLRMEQCDLRPASLDIIAHAVHQSPLRHLSLRRNRIGGHGVEVLAAVLRDVPEDAAAAIEAAEHASPLASGTELYPPHGDAPVARALLEGTPVGLSDAHERLRAELMRGAAAFRSVLAPLPVCSALLTLDLKSNMVRGNVAPLAAALRRNRTLRVLSLSDNELDPLGLALLADALRYNTTLETLDVSHNPCCADMVGVLRLREALAVHPKLKRVFLANTQLTPEGAVALAECLPDARHLLHLDLAGNPLRLVGTLALHTGLTANASVRCLDVSVDTSDAEQLAAAQRIYDVCHANAEAAHARATTGTARHQAHQALERSVLAAALHKIQPPSTAHIDALDAARHALRPEAGESEQASARAALEHAVEHWPSADEKILPEAQAVLHQLCDTKNPPTLSLEMPNTSSEQPKSPTAQRAEGLLTEESKVFRQAKTLEVSDEHHSPVHTSPTLDDEDKSGDELRQEILEATRTAVN</sequence>
<evidence type="ECO:0000256" key="1">
    <source>
        <dbReference type="ARBA" id="ARBA00022737"/>
    </source>
</evidence>
<dbReference type="PANTHER" id="PTHR24111:SF0">
    <property type="entry name" value="LEUCINE-RICH REPEAT-CONTAINING PROTEIN"/>
    <property type="match status" value="1"/>
</dbReference>
<dbReference type="RefSeq" id="XP_060121806.1">
    <property type="nucleotide sequence ID" value="XM_060265823.1"/>
</dbReference>
<feature type="compositionally biased region" description="Basic and acidic residues" evidence="2">
    <location>
        <begin position="794"/>
        <end position="803"/>
    </location>
</feature>
<feature type="region of interest" description="Disordered" evidence="2">
    <location>
        <begin position="729"/>
        <end position="810"/>
    </location>
</feature>
<evidence type="ECO:0000313" key="3">
    <source>
        <dbReference type="EMBL" id="WFD38909.1"/>
    </source>
</evidence>
<evidence type="ECO:0000313" key="4">
    <source>
        <dbReference type="Proteomes" id="UP001217754"/>
    </source>
</evidence>
<keyword evidence="1" id="KW-0677">Repeat</keyword>
<evidence type="ECO:0000256" key="2">
    <source>
        <dbReference type="SAM" id="MobiDB-lite"/>
    </source>
</evidence>
<dbReference type="GeneID" id="85225524"/>
<dbReference type="InterPro" id="IPR001611">
    <property type="entry name" value="Leu-rich_rpt"/>
</dbReference>
<dbReference type="Gene3D" id="3.80.10.10">
    <property type="entry name" value="Ribonuclease Inhibitor"/>
    <property type="match status" value="3"/>
</dbReference>
<dbReference type="Proteomes" id="UP001217754">
    <property type="component" value="Chromosome 3"/>
</dbReference>
<protein>
    <submittedName>
        <fullName evidence="3">Uncharacterized protein</fullName>
    </submittedName>
</protein>
<dbReference type="InterPro" id="IPR052201">
    <property type="entry name" value="LRR-containing_regulator"/>
</dbReference>
<dbReference type="EMBL" id="CP119960">
    <property type="protein sequence ID" value="WFD38909.1"/>
    <property type="molecule type" value="Genomic_DNA"/>
</dbReference>
<dbReference type="InterPro" id="IPR032675">
    <property type="entry name" value="LRR_dom_sf"/>
</dbReference>
<dbReference type="AlphaFoldDB" id="A0AAF0JAJ9"/>
<dbReference type="SUPFAM" id="SSF52047">
    <property type="entry name" value="RNI-like"/>
    <property type="match status" value="1"/>
</dbReference>
<organism evidence="3 4">
    <name type="scientific">Malassezia japonica</name>
    <dbReference type="NCBI Taxonomy" id="223818"/>
    <lineage>
        <taxon>Eukaryota</taxon>
        <taxon>Fungi</taxon>
        <taxon>Dikarya</taxon>
        <taxon>Basidiomycota</taxon>
        <taxon>Ustilaginomycotina</taxon>
        <taxon>Malasseziomycetes</taxon>
        <taxon>Malasseziales</taxon>
        <taxon>Malasseziaceae</taxon>
        <taxon>Malassezia</taxon>
    </lineage>
</organism>
<reference evidence="3" key="1">
    <citation type="submission" date="2023-03" db="EMBL/GenBank/DDBJ databases">
        <title>Mating type loci evolution in Malassezia.</title>
        <authorList>
            <person name="Coelho M.A."/>
        </authorList>
    </citation>
    <scope>NUCLEOTIDE SEQUENCE</scope>
    <source>
        <strain evidence="3">CBS 9431</strain>
    </source>
</reference>
<dbReference type="PANTHER" id="PTHR24111">
    <property type="entry name" value="LEUCINE-RICH REPEAT-CONTAINING PROTEIN 34"/>
    <property type="match status" value="1"/>
</dbReference>
<name>A0AAF0JAJ9_9BASI</name>
<dbReference type="SMART" id="SM00368">
    <property type="entry name" value="LRR_RI"/>
    <property type="match status" value="7"/>
</dbReference>
<feature type="compositionally biased region" description="Low complexity" evidence="2">
    <location>
        <begin position="25"/>
        <end position="45"/>
    </location>
</feature>
<accession>A0AAF0JAJ9</accession>
<dbReference type="Pfam" id="PF13516">
    <property type="entry name" value="LRR_6"/>
    <property type="match status" value="4"/>
</dbReference>
<feature type="region of interest" description="Disordered" evidence="2">
    <location>
        <begin position="1"/>
        <end position="67"/>
    </location>
</feature>
<keyword evidence="4" id="KW-1185">Reference proteome</keyword>
<feature type="compositionally biased region" description="Polar residues" evidence="2">
    <location>
        <begin position="730"/>
        <end position="751"/>
    </location>
</feature>
<proteinExistence type="predicted"/>